<feature type="transmembrane region" description="Helical" evidence="2">
    <location>
        <begin position="246"/>
        <end position="264"/>
    </location>
</feature>
<organism evidence="3 4">
    <name type="scientific">Citrus x changshan-huyou</name>
    <dbReference type="NCBI Taxonomy" id="2935761"/>
    <lineage>
        <taxon>Eukaryota</taxon>
        <taxon>Viridiplantae</taxon>
        <taxon>Streptophyta</taxon>
        <taxon>Embryophyta</taxon>
        <taxon>Tracheophyta</taxon>
        <taxon>Spermatophyta</taxon>
        <taxon>Magnoliopsida</taxon>
        <taxon>eudicotyledons</taxon>
        <taxon>Gunneridae</taxon>
        <taxon>Pentapetalae</taxon>
        <taxon>rosids</taxon>
        <taxon>malvids</taxon>
        <taxon>Sapindales</taxon>
        <taxon>Rutaceae</taxon>
        <taxon>Aurantioideae</taxon>
        <taxon>Citrus</taxon>
    </lineage>
</organism>
<comment type="caution">
    <text evidence="3">The sequence shown here is derived from an EMBL/GenBank/DDBJ whole genome shotgun (WGS) entry which is preliminary data.</text>
</comment>
<evidence type="ECO:0000313" key="3">
    <source>
        <dbReference type="EMBL" id="KAK9228439.1"/>
    </source>
</evidence>
<protein>
    <submittedName>
        <fullName evidence="3">Uncharacterized protein</fullName>
    </submittedName>
</protein>
<sequence length="277" mass="30798">MGSRSSSSSGEEDGPAEWREAVESIAATTTFGIDNGSTTTAKSVAHSASNIEYGYENDQQHKPHKLKHYHIKAQKLLDEILDKSLEMTRDVPVPDNDQVINEGVLQLFKHSPPGIVFDHIDELKGPKKKPRILPGQDIDMKSKQFKRQLRSVVVDGVDVLATARDACQKSLVRQEAKDAAAKEKAKKEEERVAELKRIRGERWLPSIASEMQMAMLLVMVVDGLSLFVSTVWSLQERRFSSTFEAVSSAAVSLTMALVVCFLSTQSHSRGDMFLPFI</sequence>
<dbReference type="PANTHER" id="PTHR36765">
    <property type="entry name" value="EXPRESSED PROTEIN"/>
    <property type="match status" value="1"/>
</dbReference>
<keyword evidence="2" id="KW-0472">Membrane</keyword>
<evidence type="ECO:0000256" key="1">
    <source>
        <dbReference type="SAM" id="Coils"/>
    </source>
</evidence>
<dbReference type="Proteomes" id="UP001428341">
    <property type="component" value="Unassembled WGS sequence"/>
</dbReference>
<evidence type="ECO:0000256" key="2">
    <source>
        <dbReference type="SAM" id="Phobius"/>
    </source>
</evidence>
<reference evidence="3 4" key="1">
    <citation type="submission" date="2024-05" db="EMBL/GenBank/DDBJ databases">
        <title>Haplotype-resolved chromosome-level genome assembly of Huyou (Citrus changshanensis).</title>
        <authorList>
            <person name="Miao C."/>
            <person name="Chen W."/>
            <person name="Wu Y."/>
            <person name="Wang L."/>
            <person name="Zhao S."/>
            <person name="Grierson D."/>
            <person name="Xu C."/>
            <person name="Chen K."/>
        </authorList>
    </citation>
    <scope>NUCLEOTIDE SEQUENCE [LARGE SCALE GENOMIC DNA]</scope>
    <source>
        <strain evidence="3">01-14</strain>
        <tissue evidence="3">Leaf</tissue>
    </source>
</reference>
<accession>A0AAP0N329</accession>
<dbReference type="PANTHER" id="PTHR36765:SF1">
    <property type="entry name" value="EXPRESSED PROTEIN"/>
    <property type="match status" value="1"/>
</dbReference>
<keyword evidence="2" id="KW-0812">Transmembrane</keyword>
<evidence type="ECO:0000313" key="4">
    <source>
        <dbReference type="Proteomes" id="UP001428341"/>
    </source>
</evidence>
<proteinExistence type="predicted"/>
<dbReference type="AlphaFoldDB" id="A0AAP0N329"/>
<keyword evidence="1" id="KW-0175">Coiled coil</keyword>
<feature type="coiled-coil region" evidence="1">
    <location>
        <begin position="171"/>
        <end position="198"/>
    </location>
</feature>
<name>A0AAP0N329_9ROSI</name>
<gene>
    <name evidence="3" type="ORF">WN944_021389</name>
</gene>
<keyword evidence="2" id="KW-1133">Transmembrane helix</keyword>
<dbReference type="EMBL" id="JBCGBO010000001">
    <property type="protein sequence ID" value="KAK9228439.1"/>
    <property type="molecule type" value="Genomic_DNA"/>
</dbReference>
<feature type="transmembrane region" description="Helical" evidence="2">
    <location>
        <begin position="214"/>
        <end position="234"/>
    </location>
</feature>
<keyword evidence="4" id="KW-1185">Reference proteome</keyword>